<keyword evidence="3" id="KW-1185">Reference proteome</keyword>
<keyword evidence="1" id="KW-1133">Transmembrane helix</keyword>
<dbReference type="STRING" id="50990.A0A4Y7PXB4"/>
<reference evidence="2 3" key="1">
    <citation type="submission" date="2018-06" db="EMBL/GenBank/DDBJ databases">
        <title>A transcriptomic atlas of mushroom development highlights an independent origin of complex multicellularity.</title>
        <authorList>
            <consortium name="DOE Joint Genome Institute"/>
            <person name="Krizsan K."/>
            <person name="Almasi E."/>
            <person name="Merenyi Z."/>
            <person name="Sahu N."/>
            <person name="Viragh M."/>
            <person name="Koszo T."/>
            <person name="Mondo S."/>
            <person name="Kiss B."/>
            <person name="Balint B."/>
            <person name="Kues U."/>
            <person name="Barry K."/>
            <person name="Hegedus J.C."/>
            <person name="Henrissat B."/>
            <person name="Johnson J."/>
            <person name="Lipzen A."/>
            <person name="Ohm R."/>
            <person name="Nagy I."/>
            <person name="Pangilinan J."/>
            <person name="Yan J."/>
            <person name="Xiong Y."/>
            <person name="Grigoriev I.V."/>
            <person name="Hibbett D.S."/>
            <person name="Nagy L.G."/>
        </authorList>
    </citation>
    <scope>NUCLEOTIDE SEQUENCE [LARGE SCALE GENOMIC DNA]</scope>
    <source>
        <strain evidence="2 3">SZMC22713</strain>
    </source>
</reference>
<name>A0A4Y7PXB4_9AGAM</name>
<accession>A0A4Y7PXB4</accession>
<keyword evidence="1" id="KW-0472">Membrane</keyword>
<dbReference type="VEuPathDB" id="FungiDB:BD410DRAFT_872994"/>
<evidence type="ECO:0000313" key="2">
    <source>
        <dbReference type="EMBL" id="TDL20043.1"/>
    </source>
</evidence>
<feature type="transmembrane region" description="Helical" evidence="1">
    <location>
        <begin position="30"/>
        <end position="51"/>
    </location>
</feature>
<evidence type="ECO:0000313" key="3">
    <source>
        <dbReference type="Proteomes" id="UP000294933"/>
    </source>
</evidence>
<dbReference type="Proteomes" id="UP000294933">
    <property type="component" value="Unassembled WGS sequence"/>
</dbReference>
<organism evidence="2 3">
    <name type="scientific">Rickenella mellea</name>
    <dbReference type="NCBI Taxonomy" id="50990"/>
    <lineage>
        <taxon>Eukaryota</taxon>
        <taxon>Fungi</taxon>
        <taxon>Dikarya</taxon>
        <taxon>Basidiomycota</taxon>
        <taxon>Agaricomycotina</taxon>
        <taxon>Agaricomycetes</taxon>
        <taxon>Hymenochaetales</taxon>
        <taxon>Rickenellaceae</taxon>
        <taxon>Rickenella</taxon>
    </lineage>
</organism>
<dbReference type="EMBL" id="ML170191">
    <property type="protein sequence ID" value="TDL20043.1"/>
    <property type="molecule type" value="Genomic_DNA"/>
</dbReference>
<evidence type="ECO:0000256" key="1">
    <source>
        <dbReference type="SAM" id="Phobius"/>
    </source>
</evidence>
<protein>
    <submittedName>
        <fullName evidence="2">Uncharacterized protein</fullName>
    </submittedName>
</protein>
<dbReference type="OrthoDB" id="2923771at2759"/>
<dbReference type="AlphaFoldDB" id="A0A4Y7PXB4"/>
<keyword evidence="1" id="KW-0812">Transmembrane</keyword>
<sequence length="340" mass="37531">MSRLSRYRHWFVAGFSPKALHFLSRTPPCIVLFLVIIIVAVASIKIVLHYVETVFTHSVDRFVDQYPGAQGALFCADVFNVDTTNNIISVRWSVVGGCGSNYTFNSSDGCSINSLAVPMNLYLNKNASTPVSALTPILQYDPADINSSPPVHMLPGRTNLPMFAFETDLDIDPFLPYTLYKKQTGLFSPFEVINSFNSVLATHPANNATIPIVDVIGYGTSLSWISEAHRGTSPNSQQFWIQFWSIRQRLVRGIAVIIVITNWLLTLAILYITVLVVMGRKVDTQLILASTTILFAIPQIRASMLDSPPLGAVCIDTAGYFVNLSLVSACVRPIFTLSYN</sequence>
<feature type="transmembrane region" description="Helical" evidence="1">
    <location>
        <begin position="254"/>
        <end position="278"/>
    </location>
</feature>
<gene>
    <name evidence="2" type="ORF">BD410DRAFT_872994</name>
</gene>
<proteinExistence type="predicted"/>